<reference evidence="5" key="2">
    <citation type="journal article" date="2023" name="Syst. Appl. Microbiol.">
        <title>Govania unica gen. nov., sp. nov., a rare biosphere bacterium that represents a novel family in the class Alphaproteobacteria.</title>
        <authorList>
            <person name="Vandamme P."/>
            <person name="Peeters C."/>
            <person name="Hettiarachchi A."/>
            <person name="Cnockaert M."/>
            <person name="Carlier A."/>
        </authorList>
    </citation>
    <scope>NUCLEOTIDE SEQUENCE</scope>
    <source>
        <strain evidence="5">LMG 31809</strain>
    </source>
</reference>
<keyword evidence="6" id="KW-1185">Reference proteome</keyword>
<dbReference type="Pfam" id="PF00202">
    <property type="entry name" value="Aminotran_3"/>
    <property type="match status" value="1"/>
</dbReference>
<dbReference type="SUPFAM" id="SSF53383">
    <property type="entry name" value="PLP-dependent transferases"/>
    <property type="match status" value="1"/>
</dbReference>
<dbReference type="Gene3D" id="3.90.1150.10">
    <property type="entry name" value="Aspartate Aminotransferase, domain 1"/>
    <property type="match status" value="1"/>
</dbReference>
<accession>A0A9X3TWT3</accession>
<comment type="cofactor">
    <cofactor evidence="1">
        <name>pyridoxal 5'-phosphate</name>
        <dbReference type="ChEBI" id="CHEBI:597326"/>
    </cofactor>
</comment>
<comment type="caution">
    <text evidence="5">The sequence shown here is derived from an EMBL/GenBank/DDBJ whole genome shotgun (WGS) entry which is preliminary data.</text>
</comment>
<dbReference type="AlphaFoldDB" id="A0A9X3TWT3"/>
<comment type="similarity">
    <text evidence="2 4">Belongs to the class-III pyridoxal-phosphate-dependent aminotransferase family.</text>
</comment>
<reference evidence="5" key="1">
    <citation type="submission" date="2022-08" db="EMBL/GenBank/DDBJ databases">
        <authorList>
            <person name="Vandamme P."/>
            <person name="Hettiarachchi A."/>
            <person name="Peeters C."/>
            <person name="Cnockaert M."/>
            <person name="Carlier A."/>
        </authorList>
    </citation>
    <scope>NUCLEOTIDE SEQUENCE</scope>
    <source>
        <strain evidence="5">LMG 31809</strain>
    </source>
</reference>
<dbReference type="PANTHER" id="PTHR45688:SF13">
    <property type="entry name" value="ALANINE--GLYOXYLATE AMINOTRANSFERASE 2-LIKE"/>
    <property type="match status" value="1"/>
</dbReference>
<sequence>MTQETLLDRRTRLLGKHFPLFYDRPLHLLRGEGVWLYDADGRRYLDVYNNVPHVGHCHPRVVDALCTQARMLNIHTRYLHENIVNYAERLTATFDDDLKMALFCCSGTEANELALRIASKHTGGTGIIVSDHSYHGNSATLAALTTAFPTSEVKGPYIRTIRVPDPYRDGQTGDATAAEVATVIREMEAQGIKLAALLVDTLFSTEGLPNVPEGWLKSAVDHVHAAGGLFIADEVQPGFGRMGSHMWGYQAHGVTPDLVTMGKPMGNGHPLAGVVARGNLVNEFAAESMYFNTFGGNPVSAAVGLAVLDVIRDENLMENARAVGDYIQAGLHKLAANYDIIGDVRGRGLFFGLELVRDRTTREPAPRETSRIVNQMRENGVLISKIGRHENVLKMRPPMLFNREHADLLLSTLDRVIGSI</sequence>
<dbReference type="InterPro" id="IPR049704">
    <property type="entry name" value="Aminotrans_3_PPA_site"/>
</dbReference>
<keyword evidence="5" id="KW-0808">Transferase</keyword>
<dbReference type="InterPro" id="IPR005814">
    <property type="entry name" value="Aminotrans_3"/>
</dbReference>
<evidence type="ECO:0000313" key="6">
    <source>
        <dbReference type="Proteomes" id="UP001141619"/>
    </source>
</evidence>
<dbReference type="GO" id="GO:0008483">
    <property type="term" value="F:transaminase activity"/>
    <property type="evidence" value="ECO:0007669"/>
    <property type="project" value="UniProtKB-KW"/>
</dbReference>
<dbReference type="PANTHER" id="PTHR45688">
    <property type="match status" value="1"/>
</dbReference>
<dbReference type="GO" id="GO:0030170">
    <property type="term" value="F:pyridoxal phosphate binding"/>
    <property type="evidence" value="ECO:0007669"/>
    <property type="project" value="InterPro"/>
</dbReference>
<evidence type="ECO:0000256" key="4">
    <source>
        <dbReference type="RuleBase" id="RU003560"/>
    </source>
</evidence>
<dbReference type="InterPro" id="IPR015424">
    <property type="entry name" value="PyrdxlP-dep_Trfase"/>
</dbReference>
<name>A0A9X3TWT3_9PROT</name>
<dbReference type="CDD" id="cd00610">
    <property type="entry name" value="OAT_like"/>
    <property type="match status" value="1"/>
</dbReference>
<keyword evidence="5" id="KW-0032">Aminotransferase</keyword>
<dbReference type="PIRSF" id="PIRSF000521">
    <property type="entry name" value="Transaminase_4ab_Lys_Orn"/>
    <property type="match status" value="1"/>
</dbReference>
<dbReference type="Proteomes" id="UP001141619">
    <property type="component" value="Unassembled WGS sequence"/>
</dbReference>
<evidence type="ECO:0000313" key="5">
    <source>
        <dbReference type="EMBL" id="MDA5193029.1"/>
    </source>
</evidence>
<dbReference type="InterPro" id="IPR015421">
    <property type="entry name" value="PyrdxlP-dep_Trfase_major"/>
</dbReference>
<protein>
    <submittedName>
        <fullName evidence="5">Aminotransferase class III-fold pyridoxal phosphate-dependent enzyme</fullName>
    </submittedName>
</protein>
<dbReference type="Gene3D" id="3.40.640.10">
    <property type="entry name" value="Type I PLP-dependent aspartate aminotransferase-like (Major domain)"/>
    <property type="match status" value="1"/>
</dbReference>
<evidence type="ECO:0000256" key="1">
    <source>
        <dbReference type="ARBA" id="ARBA00001933"/>
    </source>
</evidence>
<keyword evidence="3 4" id="KW-0663">Pyridoxal phosphate</keyword>
<organism evidence="5 6">
    <name type="scientific">Govanella unica</name>
    <dbReference type="NCBI Taxonomy" id="2975056"/>
    <lineage>
        <taxon>Bacteria</taxon>
        <taxon>Pseudomonadati</taxon>
        <taxon>Pseudomonadota</taxon>
        <taxon>Alphaproteobacteria</taxon>
        <taxon>Emcibacterales</taxon>
        <taxon>Govanellaceae</taxon>
        <taxon>Govanella</taxon>
    </lineage>
</organism>
<dbReference type="PROSITE" id="PS00600">
    <property type="entry name" value="AA_TRANSFER_CLASS_3"/>
    <property type="match status" value="1"/>
</dbReference>
<proteinExistence type="inferred from homology"/>
<gene>
    <name evidence="5" type="ORF">NYP16_03535</name>
</gene>
<evidence type="ECO:0000256" key="2">
    <source>
        <dbReference type="ARBA" id="ARBA00008954"/>
    </source>
</evidence>
<evidence type="ECO:0000256" key="3">
    <source>
        <dbReference type="ARBA" id="ARBA00022898"/>
    </source>
</evidence>
<dbReference type="RefSeq" id="WP_274942727.1">
    <property type="nucleotide sequence ID" value="NZ_JANWOI010000001.1"/>
</dbReference>
<dbReference type="EMBL" id="JANWOI010000001">
    <property type="protein sequence ID" value="MDA5193029.1"/>
    <property type="molecule type" value="Genomic_DNA"/>
</dbReference>
<dbReference type="InterPro" id="IPR015422">
    <property type="entry name" value="PyrdxlP-dep_Trfase_small"/>
</dbReference>